<organism evidence="7 8">
    <name type="scientific">Sphingomonas spermidinifaciens</name>
    <dbReference type="NCBI Taxonomy" id="1141889"/>
    <lineage>
        <taxon>Bacteria</taxon>
        <taxon>Pseudomonadati</taxon>
        <taxon>Pseudomonadota</taxon>
        <taxon>Alphaproteobacteria</taxon>
        <taxon>Sphingomonadales</taxon>
        <taxon>Sphingomonadaceae</taxon>
        <taxon>Sphingomonas</taxon>
    </lineage>
</organism>
<dbReference type="PANTHER" id="PTHR42893">
    <property type="entry name" value="PROTEIN DETOXIFICATION 44, CHLOROPLASTIC-RELATED"/>
    <property type="match status" value="1"/>
</dbReference>
<keyword evidence="8" id="KW-1185">Reference proteome</keyword>
<comment type="caution">
    <text evidence="7">The sequence shown here is derived from an EMBL/GenBank/DDBJ whole genome shotgun (WGS) entry which is preliminary data.</text>
</comment>
<feature type="transmembrane region" description="Helical" evidence="6">
    <location>
        <begin position="130"/>
        <end position="148"/>
    </location>
</feature>
<dbReference type="PANTHER" id="PTHR42893:SF46">
    <property type="entry name" value="PROTEIN DETOXIFICATION 44, CHLOROPLASTIC"/>
    <property type="match status" value="1"/>
</dbReference>
<dbReference type="AlphaFoldDB" id="A0A2A4B3I6"/>
<dbReference type="CDD" id="cd13136">
    <property type="entry name" value="MATE_DinF_like"/>
    <property type="match status" value="1"/>
</dbReference>
<feature type="transmembrane region" description="Helical" evidence="6">
    <location>
        <begin position="377"/>
        <end position="396"/>
    </location>
</feature>
<dbReference type="NCBIfam" id="TIGR00797">
    <property type="entry name" value="matE"/>
    <property type="match status" value="1"/>
</dbReference>
<dbReference type="OrthoDB" id="9789527at2"/>
<keyword evidence="3 6" id="KW-0812">Transmembrane</keyword>
<dbReference type="RefSeq" id="WP_096343984.1">
    <property type="nucleotide sequence ID" value="NZ_NWMW01000002.1"/>
</dbReference>
<evidence type="ECO:0000256" key="1">
    <source>
        <dbReference type="ARBA" id="ARBA00004141"/>
    </source>
</evidence>
<protein>
    <submittedName>
        <fullName evidence="7">MATE family efflux transporter</fullName>
    </submittedName>
</protein>
<evidence type="ECO:0000256" key="5">
    <source>
        <dbReference type="ARBA" id="ARBA00023136"/>
    </source>
</evidence>
<feature type="transmembrane region" description="Helical" evidence="6">
    <location>
        <begin position="189"/>
        <end position="209"/>
    </location>
</feature>
<dbReference type="GO" id="GO:0005886">
    <property type="term" value="C:plasma membrane"/>
    <property type="evidence" value="ECO:0007669"/>
    <property type="project" value="TreeGrafter"/>
</dbReference>
<dbReference type="InterPro" id="IPR044644">
    <property type="entry name" value="DinF-like"/>
</dbReference>
<evidence type="ECO:0000256" key="2">
    <source>
        <dbReference type="ARBA" id="ARBA00010199"/>
    </source>
</evidence>
<evidence type="ECO:0000256" key="6">
    <source>
        <dbReference type="SAM" id="Phobius"/>
    </source>
</evidence>
<feature type="transmembrane region" description="Helical" evidence="6">
    <location>
        <begin position="93"/>
        <end position="118"/>
    </location>
</feature>
<proteinExistence type="inferred from homology"/>
<keyword evidence="5 6" id="KW-0472">Membrane</keyword>
<feature type="transmembrane region" description="Helical" evidence="6">
    <location>
        <begin position="267"/>
        <end position="287"/>
    </location>
</feature>
<dbReference type="Pfam" id="PF01554">
    <property type="entry name" value="MatE"/>
    <property type="match status" value="2"/>
</dbReference>
<feature type="transmembrane region" description="Helical" evidence="6">
    <location>
        <begin position="236"/>
        <end position="255"/>
    </location>
</feature>
<reference evidence="7 8" key="1">
    <citation type="submission" date="2017-09" db="EMBL/GenBank/DDBJ databases">
        <title>Sphingomonas spermidinifaciens 9NM-10, whole genome shotgun sequence.</title>
        <authorList>
            <person name="Feng G."/>
            <person name="Zhu H."/>
        </authorList>
    </citation>
    <scope>NUCLEOTIDE SEQUENCE [LARGE SCALE GENOMIC DNA]</scope>
    <source>
        <strain evidence="7 8">9NM-10</strain>
    </source>
</reference>
<accession>A0A2A4B3I6</accession>
<evidence type="ECO:0000313" key="8">
    <source>
        <dbReference type="Proteomes" id="UP000218366"/>
    </source>
</evidence>
<evidence type="ECO:0000256" key="3">
    <source>
        <dbReference type="ARBA" id="ARBA00022692"/>
    </source>
</evidence>
<dbReference type="GO" id="GO:0042910">
    <property type="term" value="F:xenobiotic transmembrane transporter activity"/>
    <property type="evidence" value="ECO:0007669"/>
    <property type="project" value="InterPro"/>
</dbReference>
<comment type="subcellular location">
    <subcellularLocation>
        <location evidence="1">Membrane</location>
        <topology evidence="1">Multi-pass membrane protein</topology>
    </subcellularLocation>
</comment>
<evidence type="ECO:0000313" key="7">
    <source>
        <dbReference type="EMBL" id="PCD02607.1"/>
    </source>
</evidence>
<dbReference type="GO" id="GO:0015297">
    <property type="term" value="F:antiporter activity"/>
    <property type="evidence" value="ECO:0007669"/>
    <property type="project" value="InterPro"/>
</dbReference>
<evidence type="ECO:0000256" key="4">
    <source>
        <dbReference type="ARBA" id="ARBA00022989"/>
    </source>
</evidence>
<feature type="transmembrane region" description="Helical" evidence="6">
    <location>
        <begin position="308"/>
        <end position="335"/>
    </location>
</feature>
<feature type="transmembrane region" description="Helical" evidence="6">
    <location>
        <begin position="341"/>
        <end position="365"/>
    </location>
</feature>
<sequence>MPAPSLTRRAILAQAWPIMLGQATVPLVGIVDTAVIGRTGDATALAAVALGTTIVNFLFWAFGFLRMGMTGLTAQASGAGDGAEMAALLRRGLILGGAVGAALFVLQLAIVPAALALMAGGGSLDQATRAYVTARLFGAPAALAFYAANGWLLGLGRTRAALGIQLILNLANVALTTWFVWALGWGVRGVGLATAAADWIAVVAALGVTRSGWRGEAARLFDRAALARLFAVNRDLMIRTLALLALFAWFTNAGARLGAETLAAQQVLMQFVAVSAFVLDGFCFTAEARVGAAIGARDRAGMLRAVRLVGEFCLGTAAAFALTIAIGGEAFVALLTTSTQVRAVAAGLLPLVAIVPLIGTPAWLLDGVFIGATAGRALRNAALLSTAAYVATDLALRPLGASGVWLALLLGYAWRALALGLYWRGLLRRLSPSP</sequence>
<keyword evidence="4 6" id="KW-1133">Transmembrane helix</keyword>
<dbReference type="Proteomes" id="UP000218366">
    <property type="component" value="Unassembled WGS sequence"/>
</dbReference>
<gene>
    <name evidence="7" type="ORF">COC42_14500</name>
</gene>
<dbReference type="EMBL" id="NWMW01000002">
    <property type="protein sequence ID" value="PCD02607.1"/>
    <property type="molecule type" value="Genomic_DNA"/>
</dbReference>
<dbReference type="InterPro" id="IPR002528">
    <property type="entry name" value="MATE_fam"/>
</dbReference>
<name>A0A2A4B3I6_9SPHN</name>
<feature type="transmembrane region" description="Helical" evidence="6">
    <location>
        <begin position="43"/>
        <end position="65"/>
    </location>
</feature>
<feature type="transmembrane region" description="Helical" evidence="6">
    <location>
        <begin position="160"/>
        <end position="183"/>
    </location>
</feature>
<comment type="similarity">
    <text evidence="2">Belongs to the multi antimicrobial extrusion (MATE) (TC 2.A.66.1) family.</text>
</comment>
<feature type="transmembrane region" description="Helical" evidence="6">
    <location>
        <begin position="402"/>
        <end position="423"/>
    </location>
</feature>